<dbReference type="RefSeq" id="WP_343332772.1">
    <property type="nucleotide sequence ID" value="NZ_JAPOHD010000017.1"/>
</dbReference>
<protein>
    <submittedName>
        <fullName evidence="1">Uncharacterized protein</fullName>
    </submittedName>
</protein>
<gene>
    <name evidence="1" type="ORF">OU798_08810</name>
</gene>
<organism evidence="1 2">
    <name type="scientific">Draconibacterium aestuarii</name>
    <dbReference type="NCBI Taxonomy" id="2998507"/>
    <lineage>
        <taxon>Bacteria</taxon>
        <taxon>Pseudomonadati</taxon>
        <taxon>Bacteroidota</taxon>
        <taxon>Bacteroidia</taxon>
        <taxon>Marinilabiliales</taxon>
        <taxon>Prolixibacteraceae</taxon>
        <taxon>Draconibacterium</taxon>
    </lineage>
</organism>
<proteinExistence type="predicted"/>
<sequence length="116" mass="13107">MVRIIDYKVRQSNEGEPFLALIVQDGITLVKSKETGLYYATAKKASIPSTFDEETCKSLIGQELDGSIERMDCEPYEFTNEQTGEVIQMDHRWVFVKAGDKVESVVSAAKHQFELV</sequence>
<evidence type="ECO:0000313" key="1">
    <source>
        <dbReference type="EMBL" id="MCY1720438.1"/>
    </source>
</evidence>
<dbReference type="Proteomes" id="UP001145087">
    <property type="component" value="Unassembled WGS sequence"/>
</dbReference>
<reference evidence="1" key="1">
    <citation type="submission" date="2022-11" db="EMBL/GenBank/DDBJ databases">
        <title>Marilongibacter aestuarii gen. nov., sp. nov., isolated from tidal flat sediment.</title>
        <authorList>
            <person name="Jiayan W."/>
        </authorList>
    </citation>
    <scope>NUCLEOTIDE SEQUENCE</scope>
    <source>
        <strain evidence="1">Z1-6</strain>
    </source>
</reference>
<evidence type="ECO:0000313" key="2">
    <source>
        <dbReference type="Proteomes" id="UP001145087"/>
    </source>
</evidence>
<dbReference type="EMBL" id="JAPOHD010000017">
    <property type="protein sequence ID" value="MCY1720438.1"/>
    <property type="molecule type" value="Genomic_DNA"/>
</dbReference>
<name>A0A9X3F4R6_9BACT</name>
<comment type="caution">
    <text evidence="1">The sequence shown here is derived from an EMBL/GenBank/DDBJ whole genome shotgun (WGS) entry which is preliminary data.</text>
</comment>
<accession>A0A9X3F4R6</accession>
<keyword evidence="2" id="KW-1185">Reference proteome</keyword>
<dbReference type="AlphaFoldDB" id="A0A9X3F4R6"/>